<protein>
    <recommendedName>
        <fullName evidence="3">Type II secretion system protein N</fullName>
    </recommendedName>
    <alternativeName>
        <fullName evidence="10">General secretion pathway protein N</fullName>
    </alternativeName>
</protein>
<evidence type="ECO:0000256" key="2">
    <source>
        <dbReference type="ARBA" id="ARBA00007208"/>
    </source>
</evidence>
<dbReference type="AlphaFoldDB" id="A0A2S7K2X4"/>
<sequence length="259" mass="26776">MTERAKIFQGLKAPLIAAGVVFAATIIVSAPLSFVSAFIDFEKQGVAYSGVHGTIWRGGFSDLSVRGAPLGDVSFRLAPLSLLRAAPSVSFKAQGGAINGEGRISAGPGQKLTLENVAADIRLGAIAPRGVFGEPARGIAKVDIKRIAFSRAKGCRAAEGDLWTDVLDAPAKRFNLPAMPMAGGVACEDGRLVVSLAGANVKADAEVVLRIDRTLAYEITATARPEEEGIASALRGFGFEDDNGALIYGSAGVFKGTGS</sequence>
<evidence type="ECO:0000256" key="8">
    <source>
        <dbReference type="ARBA" id="ARBA00022927"/>
    </source>
</evidence>
<evidence type="ECO:0000256" key="5">
    <source>
        <dbReference type="ARBA" id="ARBA00022475"/>
    </source>
</evidence>
<feature type="transmembrane region" description="Helical" evidence="11">
    <location>
        <begin position="15"/>
        <end position="39"/>
    </location>
</feature>
<keyword evidence="8" id="KW-0653">Protein transport</keyword>
<dbReference type="RefSeq" id="WP_104830915.1">
    <property type="nucleotide sequence ID" value="NZ_PJCH01000011.1"/>
</dbReference>
<proteinExistence type="inferred from homology"/>
<evidence type="ECO:0000256" key="9">
    <source>
        <dbReference type="ARBA" id="ARBA00023136"/>
    </source>
</evidence>
<keyword evidence="9 11" id="KW-0472">Membrane</keyword>
<evidence type="ECO:0000313" key="13">
    <source>
        <dbReference type="Proteomes" id="UP000239504"/>
    </source>
</evidence>
<keyword evidence="13" id="KW-1185">Reference proteome</keyword>
<evidence type="ECO:0000313" key="12">
    <source>
        <dbReference type="EMBL" id="PQA86798.1"/>
    </source>
</evidence>
<evidence type="ECO:0000256" key="11">
    <source>
        <dbReference type="SAM" id="Phobius"/>
    </source>
</evidence>
<accession>A0A2S7K2X4</accession>
<dbReference type="InterPro" id="IPR022792">
    <property type="entry name" value="T2SS_protein-GspN"/>
</dbReference>
<evidence type="ECO:0000256" key="1">
    <source>
        <dbReference type="ARBA" id="ARBA00004533"/>
    </source>
</evidence>
<evidence type="ECO:0000256" key="6">
    <source>
        <dbReference type="ARBA" id="ARBA00022519"/>
    </source>
</evidence>
<evidence type="ECO:0000256" key="10">
    <source>
        <dbReference type="ARBA" id="ARBA00030772"/>
    </source>
</evidence>
<dbReference type="GO" id="GO:0005886">
    <property type="term" value="C:plasma membrane"/>
    <property type="evidence" value="ECO:0007669"/>
    <property type="project" value="UniProtKB-SubCell"/>
</dbReference>
<organism evidence="12 13">
    <name type="scientific">Hyphococcus luteus</name>
    <dbReference type="NCBI Taxonomy" id="2058213"/>
    <lineage>
        <taxon>Bacteria</taxon>
        <taxon>Pseudomonadati</taxon>
        <taxon>Pseudomonadota</taxon>
        <taxon>Alphaproteobacteria</taxon>
        <taxon>Parvularculales</taxon>
        <taxon>Parvularculaceae</taxon>
        <taxon>Hyphococcus</taxon>
    </lineage>
</organism>
<dbReference type="Proteomes" id="UP000239504">
    <property type="component" value="Unassembled WGS sequence"/>
</dbReference>
<reference evidence="12 13" key="1">
    <citation type="submission" date="2017-12" db="EMBL/GenBank/DDBJ databases">
        <authorList>
            <person name="Hurst M.R.H."/>
        </authorList>
    </citation>
    <scope>NUCLEOTIDE SEQUENCE [LARGE SCALE GENOMIC DNA]</scope>
    <source>
        <strain evidence="12 13">SY-3-19</strain>
    </source>
</reference>
<name>A0A2S7K2X4_9PROT</name>
<comment type="similarity">
    <text evidence="2">Belongs to the GSP N family.</text>
</comment>
<dbReference type="OrthoDB" id="7631278at2"/>
<dbReference type="GO" id="GO:0015628">
    <property type="term" value="P:protein secretion by the type II secretion system"/>
    <property type="evidence" value="ECO:0007669"/>
    <property type="project" value="InterPro"/>
</dbReference>
<dbReference type="EMBL" id="PJCH01000011">
    <property type="protein sequence ID" value="PQA86798.1"/>
    <property type="molecule type" value="Genomic_DNA"/>
</dbReference>
<dbReference type="Pfam" id="PF01203">
    <property type="entry name" value="T2SSN"/>
    <property type="match status" value="1"/>
</dbReference>
<keyword evidence="11" id="KW-1133">Transmembrane helix</keyword>
<evidence type="ECO:0000256" key="3">
    <source>
        <dbReference type="ARBA" id="ARBA00021563"/>
    </source>
</evidence>
<keyword evidence="6" id="KW-0997">Cell inner membrane</keyword>
<dbReference type="GO" id="GO:0015627">
    <property type="term" value="C:type II protein secretion system complex"/>
    <property type="evidence" value="ECO:0007669"/>
    <property type="project" value="InterPro"/>
</dbReference>
<evidence type="ECO:0000256" key="7">
    <source>
        <dbReference type="ARBA" id="ARBA00022692"/>
    </source>
</evidence>
<keyword evidence="7 11" id="KW-0812">Transmembrane</keyword>
<keyword evidence="5" id="KW-1003">Cell membrane</keyword>
<comment type="subcellular location">
    <subcellularLocation>
        <location evidence="1">Cell inner membrane</location>
    </subcellularLocation>
</comment>
<keyword evidence="4" id="KW-0813">Transport</keyword>
<evidence type="ECO:0000256" key="4">
    <source>
        <dbReference type="ARBA" id="ARBA00022448"/>
    </source>
</evidence>
<comment type="caution">
    <text evidence="12">The sequence shown here is derived from an EMBL/GenBank/DDBJ whole genome shotgun (WGS) entry which is preliminary data.</text>
</comment>
<gene>
    <name evidence="12" type="ORF">CW354_15045</name>
</gene>